<dbReference type="AlphaFoldDB" id="A0A8H9LKP3"/>
<dbReference type="SUPFAM" id="SSF52949">
    <property type="entry name" value="Macro domain-like"/>
    <property type="match status" value="1"/>
</dbReference>
<accession>A0A8H9LKP3</accession>
<dbReference type="SMART" id="SM00506">
    <property type="entry name" value="A1pp"/>
    <property type="match status" value="1"/>
</dbReference>
<dbReference type="Proteomes" id="UP000614239">
    <property type="component" value="Unassembled WGS sequence"/>
</dbReference>
<reference evidence="2" key="1">
    <citation type="journal article" date="2014" name="Int. J. Syst. Evol. Microbiol.">
        <title>Complete genome sequence of Corynebacterium casei LMG S-19264T (=DSM 44701T), isolated from a smear-ripened cheese.</title>
        <authorList>
            <consortium name="US DOE Joint Genome Institute (JGI-PGF)"/>
            <person name="Walter F."/>
            <person name="Albersmeier A."/>
            <person name="Kalinowski J."/>
            <person name="Ruckert C."/>
        </authorList>
    </citation>
    <scope>NUCLEOTIDE SEQUENCE</scope>
    <source>
        <strain evidence="2">CGMCC 4.7372</strain>
    </source>
</reference>
<evidence type="ECO:0000313" key="2">
    <source>
        <dbReference type="EMBL" id="GGO95313.1"/>
    </source>
</evidence>
<comment type="caution">
    <text evidence="2">The sequence shown here is derived from an EMBL/GenBank/DDBJ whole genome shotgun (WGS) entry which is preliminary data.</text>
</comment>
<feature type="domain" description="Macro" evidence="1">
    <location>
        <begin position="123"/>
        <end position="319"/>
    </location>
</feature>
<dbReference type="Gene3D" id="3.40.220.10">
    <property type="entry name" value="Leucine Aminopeptidase, subunit E, domain 1"/>
    <property type="match status" value="1"/>
</dbReference>
<sequence length="330" mass="34315">MGTDPSGPAPYPVAMMKPSAAPGPSPIRPRTAAEGRIAILTRYFATDAVNHGDVASFPPPAALDELPFAERRRLLDGLLTIRPPRPIDDEDMRDELDDMLAAESRERAAAAGDPDALALSVLAATHGVPGALGERVALWEGDLTTLRAGAIVNAANERMLGCRAPGHACIDNVIHAVAGPGLRAECAEYMAGRAERGEGAEPVGRAVLTGGYHLPAEHVIHTVGPVVEGGVVEQRHRTRLASCYRAILDTAQGAGLDSVGLCSVSTGAFGYPKEEAAPLVLETIGAWLAARPESDLRIVICAFSATDRVAYESALVAEAGREGSGPADTG</sequence>
<dbReference type="PROSITE" id="PS51154">
    <property type="entry name" value="MACRO"/>
    <property type="match status" value="1"/>
</dbReference>
<dbReference type="PANTHER" id="PTHR11106">
    <property type="entry name" value="GANGLIOSIDE INDUCED DIFFERENTIATION ASSOCIATED PROTEIN 2-RELATED"/>
    <property type="match status" value="1"/>
</dbReference>
<dbReference type="Pfam" id="PF01661">
    <property type="entry name" value="Macro"/>
    <property type="match status" value="1"/>
</dbReference>
<dbReference type="InterPro" id="IPR043472">
    <property type="entry name" value="Macro_dom-like"/>
</dbReference>
<organism evidence="2 3">
    <name type="scientific">Actinomyces gaoshouyii</name>
    <dbReference type="NCBI Taxonomy" id="1960083"/>
    <lineage>
        <taxon>Bacteria</taxon>
        <taxon>Bacillati</taxon>
        <taxon>Actinomycetota</taxon>
        <taxon>Actinomycetes</taxon>
        <taxon>Actinomycetales</taxon>
        <taxon>Actinomycetaceae</taxon>
        <taxon>Actinomyces</taxon>
    </lineage>
</organism>
<proteinExistence type="predicted"/>
<dbReference type="EMBL" id="BMNJ01000001">
    <property type="protein sequence ID" value="GGO95313.1"/>
    <property type="molecule type" value="Genomic_DNA"/>
</dbReference>
<evidence type="ECO:0000313" key="3">
    <source>
        <dbReference type="Proteomes" id="UP000614239"/>
    </source>
</evidence>
<gene>
    <name evidence="2" type="ORF">GCM10011612_02860</name>
</gene>
<keyword evidence="3" id="KW-1185">Reference proteome</keyword>
<dbReference type="InterPro" id="IPR002589">
    <property type="entry name" value="Macro_dom"/>
</dbReference>
<name>A0A8H9LKP3_9ACTO</name>
<dbReference type="PANTHER" id="PTHR11106:SF27">
    <property type="entry name" value="MACRO DOMAIN-CONTAINING PROTEIN"/>
    <property type="match status" value="1"/>
</dbReference>
<evidence type="ECO:0000259" key="1">
    <source>
        <dbReference type="PROSITE" id="PS51154"/>
    </source>
</evidence>
<reference evidence="2" key="2">
    <citation type="submission" date="2020-09" db="EMBL/GenBank/DDBJ databases">
        <authorList>
            <person name="Sun Q."/>
            <person name="Zhou Y."/>
        </authorList>
    </citation>
    <scope>NUCLEOTIDE SEQUENCE</scope>
    <source>
        <strain evidence="2">CGMCC 4.7372</strain>
    </source>
</reference>
<protein>
    <recommendedName>
        <fullName evidence="1">Macro domain-containing protein</fullName>
    </recommendedName>
</protein>